<accession>A0AC34FI49</accession>
<name>A0AC34FI49_9BILA</name>
<dbReference type="WBParaSite" id="ES5_v2.g16909.t1">
    <property type="protein sequence ID" value="ES5_v2.g16909.t1"/>
    <property type="gene ID" value="ES5_v2.g16909"/>
</dbReference>
<protein>
    <submittedName>
        <fullName evidence="2">Uncharacterized protein</fullName>
    </submittedName>
</protein>
<dbReference type="Proteomes" id="UP000887579">
    <property type="component" value="Unplaced"/>
</dbReference>
<evidence type="ECO:0000313" key="2">
    <source>
        <dbReference type="WBParaSite" id="ES5_v2.g16909.t1"/>
    </source>
</evidence>
<sequence length="378" mass="43140">MKNLHISNCNLRYICPYLHTAVQEAGRFLVIDASKNPDLKLSFIPSKIYEFPTADFKAIVGELPRLGSYRPCIPNYANFSTTTFLDKDEELRDTSRIYKIGETTQENYKFNSIGIKQDESFCNCCAACGEFTNELLFCQQIPMDSVLLVKEESENQTEYFNEKLLKAAVFFEPGHWKAKVKSRLCINCMQIFNTKINAFYEEFQNGIKRTKCANTENNEKTDKSAPEPITPPIGRPRKTILQNQLPQILPETSDDLQSQLPCNTETSTSRTLLPPINTIRASYYNTNNSDLQNLPDQATTNFIQRLEYARIADNEYPDRFENSYYYNPTTSLPPPEIPVTYTLIVKQKTVLLDPSGNPIAIWEPLPDSSNGYPSFTSL</sequence>
<proteinExistence type="predicted"/>
<organism evidence="1 2">
    <name type="scientific">Panagrolaimus sp. ES5</name>
    <dbReference type="NCBI Taxonomy" id="591445"/>
    <lineage>
        <taxon>Eukaryota</taxon>
        <taxon>Metazoa</taxon>
        <taxon>Ecdysozoa</taxon>
        <taxon>Nematoda</taxon>
        <taxon>Chromadorea</taxon>
        <taxon>Rhabditida</taxon>
        <taxon>Tylenchina</taxon>
        <taxon>Panagrolaimomorpha</taxon>
        <taxon>Panagrolaimoidea</taxon>
        <taxon>Panagrolaimidae</taxon>
        <taxon>Panagrolaimus</taxon>
    </lineage>
</organism>
<reference evidence="2" key="1">
    <citation type="submission" date="2022-11" db="UniProtKB">
        <authorList>
            <consortium name="WormBaseParasite"/>
        </authorList>
    </citation>
    <scope>IDENTIFICATION</scope>
</reference>
<evidence type="ECO:0000313" key="1">
    <source>
        <dbReference type="Proteomes" id="UP000887579"/>
    </source>
</evidence>